<evidence type="ECO:0000313" key="8">
    <source>
        <dbReference type="Proteomes" id="UP001199750"/>
    </source>
</evidence>
<feature type="transmembrane region" description="Helical" evidence="6">
    <location>
        <begin position="444"/>
        <end position="463"/>
    </location>
</feature>
<evidence type="ECO:0000256" key="4">
    <source>
        <dbReference type="ARBA" id="ARBA00022989"/>
    </source>
</evidence>
<evidence type="ECO:0000256" key="3">
    <source>
        <dbReference type="ARBA" id="ARBA00022692"/>
    </source>
</evidence>
<feature type="transmembrane region" description="Helical" evidence="6">
    <location>
        <begin position="332"/>
        <end position="355"/>
    </location>
</feature>
<comment type="caution">
    <text evidence="7">The sequence shown here is derived from an EMBL/GenBank/DDBJ whole genome shotgun (WGS) entry which is preliminary data.</text>
</comment>
<dbReference type="EMBL" id="JAKNDN010000013">
    <property type="protein sequence ID" value="MCG4959836.1"/>
    <property type="molecule type" value="Genomic_DNA"/>
</dbReference>
<dbReference type="Pfam" id="PF01943">
    <property type="entry name" value="Polysacc_synt"/>
    <property type="match status" value="1"/>
</dbReference>
<dbReference type="InterPro" id="IPR002797">
    <property type="entry name" value="Polysacc_synth"/>
</dbReference>
<feature type="transmembrane region" description="Helical" evidence="6">
    <location>
        <begin position="12"/>
        <end position="40"/>
    </location>
</feature>
<keyword evidence="2" id="KW-1003">Cell membrane</keyword>
<evidence type="ECO:0000313" key="7">
    <source>
        <dbReference type="EMBL" id="MCG4959836.1"/>
    </source>
</evidence>
<organism evidence="7 8">
    <name type="scientific">Odoribacter splanchnicus</name>
    <dbReference type="NCBI Taxonomy" id="28118"/>
    <lineage>
        <taxon>Bacteria</taxon>
        <taxon>Pseudomonadati</taxon>
        <taxon>Bacteroidota</taxon>
        <taxon>Bacteroidia</taxon>
        <taxon>Bacteroidales</taxon>
        <taxon>Odoribacteraceae</taxon>
        <taxon>Odoribacter</taxon>
    </lineage>
</organism>
<protein>
    <submittedName>
        <fullName evidence="7">Oligosaccharide flippase family protein</fullName>
    </submittedName>
</protein>
<evidence type="ECO:0000256" key="5">
    <source>
        <dbReference type="ARBA" id="ARBA00023136"/>
    </source>
</evidence>
<gene>
    <name evidence="7" type="ORF">L0P03_08245</name>
</gene>
<dbReference type="PANTHER" id="PTHR30250:SF11">
    <property type="entry name" value="O-ANTIGEN TRANSPORTER-RELATED"/>
    <property type="match status" value="1"/>
</dbReference>
<dbReference type="RefSeq" id="WP_217778102.1">
    <property type="nucleotide sequence ID" value="NZ_JAHOOV010000001.1"/>
</dbReference>
<feature type="transmembrane region" description="Helical" evidence="6">
    <location>
        <begin position="147"/>
        <end position="168"/>
    </location>
</feature>
<dbReference type="GO" id="GO:0005886">
    <property type="term" value="C:plasma membrane"/>
    <property type="evidence" value="ECO:0007669"/>
    <property type="project" value="UniProtKB-SubCell"/>
</dbReference>
<accession>A0AAW5CE10</accession>
<proteinExistence type="predicted"/>
<feature type="transmembrane region" description="Helical" evidence="6">
    <location>
        <begin position="85"/>
        <end position="104"/>
    </location>
</feature>
<name>A0AAW5CE10_9BACT</name>
<dbReference type="InterPro" id="IPR050833">
    <property type="entry name" value="Poly_Biosynth_Transport"/>
</dbReference>
<comment type="subcellular location">
    <subcellularLocation>
        <location evidence="1">Cell membrane</location>
        <topology evidence="1">Multi-pass membrane protein</topology>
    </subcellularLocation>
</comment>
<keyword evidence="3 6" id="KW-0812">Transmembrane</keyword>
<keyword evidence="5 6" id="KW-0472">Membrane</keyword>
<feature type="transmembrane region" description="Helical" evidence="6">
    <location>
        <begin position="390"/>
        <end position="409"/>
    </location>
</feature>
<feature type="transmembrane region" description="Helical" evidence="6">
    <location>
        <begin position="297"/>
        <end position="320"/>
    </location>
</feature>
<reference evidence="7" key="1">
    <citation type="submission" date="2022-01" db="EMBL/GenBank/DDBJ databases">
        <title>Collection of gut derived symbiotic bacterial strains cultured from healthy donors.</title>
        <authorList>
            <person name="Lin H."/>
            <person name="Kohout C."/>
            <person name="Waligurski E."/>
            <person name="Pamer E.G."/>
        </authorList>
    </citation>
    <scope>NUCLEOTIDE SEQUENCE</scope>
    <source>
        <strain evidence="7">DFI.1.149</strain>
    </source>
</reference>
<feature type="transmembrane region" description="Helical" evidence="6">
    <location>
        <begin position="256"/>
        <end position="276"/>
    </location>
</feature>
<sequence>MKSFSIVGSAQIVNIVIGILRTKLFAVFLGPTGVGLLGLFQSIVDIIKNVTGLGLNVSAVKFVAEANAEKDNELVSAIIAILKKWGIITGLAGTIITISLNAPLSEFTFGNSLYRFPIIALSTTLFFTSVAQMYLGILQGLREMKHFVLASVWGYLLGFLITIPMVYFGGQNSVVYVIIINSVTLFLSTNYYFRKIKYRYIKNSFSEVLRKGKKIVQLGSYMTFTTIVATLTLYIIRQYILTHDSMEGVGIFQASWSLAIIYIGIILNAMGADYYPRLAMISDNDSRLNILTNEQTMVTLLIGSPVVILMLLFMPVSVRILYSESFLEGLSIFQWMIIGVFSKLLTQPLGYVLLVKEKGIKYIVSSSSWYVGYILCVIFTWKLWGIETLGISFLLVSLLDIVITYFLAYQTIHFLWSRGNKIIIGFYAFFSLFAFCSVKLLDGYLQIVCNVFTIILVCVFSLYKLNEIANLKAVFKYCQNKLLR</sequence>
<dbReference type="PANTHER" id="PTHR30250">
    <property type="entry name" value="PST FAMILY PREDICTED COLANIC ACID TRANSPORTER"/>
    <property type="match status" value="1"/>
</dbReference>
<feature type="transmembrane region" description="Helical" evidence="6">
    <location>
        <begin position="174"/>
        <end position="194"/>
    </location>
</feature>
<dbReference type="Proteomes" id="UP001199750">
    <property type="component" value="Unassembled WGS sequence"/>
</dbReference>
<evidence type="ECO:0000256" key="2">
    <source>
        <dbReference type="ARBA" id="ARBA00022475"/>
    </source>
</evidence>
<feature type="transmembrane region" description="Helical" evidence="6">
    <location>
        <begin position="215"/>
        <end position="236"/>
    </location>
</feature>
<feature type="transmembrane region" description="Helical" evidence="6">
    <location>
        <begin position="116"/>
        <end position="135"/>
    </location>
</feature>
<keyword evidence="4 6" id="KW-1133">Transmembrane helix</keyword>
<dbReference type="AlphaFoldDB" id="A0AAW5CE10"/>
<evidence type="ECO:0000256" key="6">
    <source>
        <dbReference type="SAM" id="Phobius"/>
    </source>
</evidence>
<feature type="transmembrane region" description="Helical" evidence="6">
    <location>
        <begin position="421"/>
        <end position="438"/>
    </location>
</feature>
<feature type="transmembrane region" description="Helical" evidence="6">
    <location>
        <begin position="367"/>
        <end position="384"/>
    </location>
</feature>
<evidence type="ECO:0000256" key="1">
    <source>
        <dbReference type="ARBA" id="ARBA00004651"/>
    </source>
</evidence>